<gene>
    <name evidence="1" type="ORF">T12_4778</name>
</gene>
<accession>A0A0V0YQX4</accession>
<sequence>MGALVAARLVHYTQRARSLPIHSITCWCDSEVALFWVRSAASRWKPFVQTRLVEPGRDCDETRRRKRMVARANMACKT</sequence>
<organism evidence="1 2">
    <name type="scientific">Trichinella patagoniensis</name>
    <dbReference type="NCBI Taxonomy" id="990121"/>
    <lineage>
        <taxon>Eukaryota</taxon>
        <taxon>Metazoa</taxon>
        <taxon>Ecdysozoa</taxon>
        <taxon>Nematoda</taxon>
        <taxon>Enoplea</taxon>
        <taxon>Dorylaimia</taxon>
        <taxon>Trichinellida</taxon>
        <taxon>Trichinellidae</taxon>
        <taxon>Trichinella</taxon>
    </lineage>
</organism>
<evidence type="ECO:0000313" key="2">
    <source>
        <dbReference type="Proteomes" id="UP000054783"/>
    </source>
</evidence>
<reference evidence="1 2" key="1">
    <citation type="submission" date="2015-01" db="EMBL/GenBank/DDBJ databases">
        <title>Evolution of Trichinella species and genotypes.</title>
        <authorList>
            <person name="Korhonen P.K."/>
            <person name="Edoardo P."/>
            <person name="Giuseppe L.R."/>
            <person name="Gasser R.B."/>
        </authorList>
    </citation>
    <scope>NUCLEOTIDE SEQUENCE [LARGE SCALE GENOMIC DNA]</scope>
    <source>
        <strain evidence="1">ISS2496</strain>
    </source>
</reference>
<name>A0A0V0YQX4_9BILA</name>
<keyword evidence="2" id="KW-1185">Reference proteome</keyword>
<dbReference type="AlphaFoldDB" id="A0A0V0YQX4"/>
<protein>
    <submittedName>
        <fullName evidence="1">Uncharacterized protein</fullName>
    </submittedName>
</protein>
<dbReference type="OrthoDB" id="429521at2759"/>
<evidence type="ECO:0000313" key="1">
    <source>
        <dbReference type="EMBL" id="KRY02658.1"/>
    </source>
</evidence>
<comment type="caution">
    <text evidence="1">The sequence shown here is derived from an EMBL/GenBank/DDBJ whole genome shotgun (WGS) entry which is preliminary data.</text>
</comment>
<proteinExistence type="predicted"/>
<dbReference type="Proteomes" id="UP000054783">
    <property type="component" value="Unassembled WGS sequence"/>
</dbReference>
<dbReference type="EMBL" id="JYDQ01003595">
    <property type="protein sequence ID" value="KRY02658.1"/>
    <property type="molecule type" value="Genomic_DNA"/>
</dbReference>
<feature type="non-terminal residue" evidence="1">
    <location>
        <position position="78"/>
    </location>
</feature>